<keyword evidence="4 8" id="KW-1133">Transmembrane helix</keyword>
<dbReference type="Gene3D" id="1.25.40.20">
    <property type="entry name" value="Ankyrin repeat-containing domain"/>
    <property type="match status" value="1"/>
</dbReference>
<protein>
    <submittedName>
        <fullName evidence="10">OLC1v1003064C1</fullName>
    </submittedName>
</protein>
<feature type="transmembrane region" description="Helical" evidence="8">
    <location>
        <begin position="404"/>
        <end position="425"/>
    </location>
</feature>
<dbReference type="GO" id="GO:0005886">
    <property type="term" value="C:plasma membrane"/>
    <property type="evidence" value="ECO:0007669"/>
    <property type="project" value="TreeGrafter"/>
</dbReference>
<keyword evidence="6 8" id="KW-0472">Membrane</keyword>
<evidence type="ECO:0000256" key="1">
    <source>
        <dbReference type="ARBA" id="ARBA00004141"/>
    </source>
</evidence>
<evidence type="ECO:0000256" key="2">
    <source>
        <dbReference type="ARBA" id="ARBA00022692"/>
    </source>
</evidence>
<dbReference type="Pfam" id="PF12796">
    <property type="entry name" value="Ank_2"/>
    <property type="match status" value="1"/>
</dbReference>
<evidence type="ECO:0000256" key="4">
    <source>
        <dbReference type="ARBA" id="ARBA00022989"/>
    </source>
</evidence>
<dbReference type="InterPro" id="IPR026961">
    <property type="entry name" value="PGG_dom"/>
</dbReference>
<sequence length="460" mass="51287">MASFEIQNLTQKLMDSVRPSPHMDHELYQAAESGNWEAIKQFSGDQYIQKTGLEDETQDEKTALLEAVRFDGFDVVKIFAEEMPEMFGEFVVSSFWFLMQIVIPVRIFEKNQRFVNESPLYMAVEKGHIDIVTMILSTVNSMAYQGPEGRTALHAAAARNSPECVEMVLERMPDLAKKVDVHGWTALHCAAKFSHRESVKLLLSIGKSVGYIVAKKDDSKTALHVAYLGLLNLKIERMFSGTTEKLEGYNLVNDPCVDTSAYNKKGLTPLDLVTGETRQCTSRQISIRDELVRANATSSLKRVFPEPDEAWSSREDKNAKTYLVVATLIVTVTFAAGVSVPGGYDVTKQNEGKAVLGKKASFIAFIVTDSMAMMLAIAAVVVQFEVKEEGHVSEKMKLLRWSKLNIAIAMTLMVMAFLGGLYAAIPLPGIKIYMIFFIFFKKLDGPMRDLPVITILILIP</sequence>
<evidence type="ECO:0000256" key="6">
    <source>
        <dbReference type="ARBA" id="ARBA00023136"/>
    </source>
</evidence>
<evidence type="ECO:0000256" key="7">
    <source>
        <dbReference type="PROSITE-ProRule" id="PRU00023"/>
    </source>
</evidence>
<feature type="repeat" description="ANK" evidence="7">
    <location>
        <begin position="148"/>
        <end position="180"/>
    </location>
</feature>
<evidence type="ECO:0000256" key="5">
    <source>
        <dbReference type="ARBA" id="ARBA00023043"/>
    </source>
</evidence>
<feature type="domain" description="PGG" evidence="9">
    <location>
        <begin position="315"/>
        <end position="423"/>
    </location>
</feature>
<evidence type="ECO:0000256" key="8">
    <source>
        <dbReference type="SAM" id="Phobius"/>
    </source>
</evidence>
<evidence type="ECO:0000313" key="10">
    <source>
        <dbReference type="EMBL" id="CAI9104402.1"/>
    </source>
</evidence>
<name>A0AAV1DC41_OLDCO</name>
<feature type="repeat" description="ANK" evidence="7">
    <location>
        <begin position="182"/>
        <end position="209"/>
    </location>
</feature>
<dbReference type="Proteomes" id="UP001161247">
    <property type="component" value="Chromosome 4"/>
</dbReference>
<dbReference type="AlphaFoldDB" id="A0AAV1DC41"/>
<dbReference type="PANTHER" id="PTHR24186:SF36">
    <property type="entry name" value="SERINE_THREONINE-PROTEIN PHOSPHATASE 6 REGULATORY ANKYRIN REPEAT SUBUNIT A-LIKE"/>
    <property type="match status" value="1"/>
</dbReference>
<dbReference type="SMART" id="SM00248">
    <property type="entry name" value="ANK"/>
    <property type="match status" value="4"/>
</dbReference>
<accession>A0AAV1DC41</accession>
<feature type="transmembrane region" description="Helical" evidence="8">
    <location>
        <begin position="321"/>
        <end position="340"/>
    </location>
</feature>
<evidence type="ECO:0000259" key="9">
    <source>
        <dbReference type="Pfam" id="PF13962"/>
    </source>
</evidence>
<comment type="subcellular location">
    <subcellularLocation>
        <location evidence="1">Membrane</location>
        <topology evidence="1">Multi-pass membrane protein</topology>
    </subcellularLocation>
</comment>
<dbReference type="EMBL" id="OX459121">
    <property type="protein sequence ID" value="CAI9104402.1"/>
    <property type="molecule type" value="Genomic_DNA"/>
</dbReference>
<dbReference type="PROSITE" id="PS50297">
    <property type="entry name" value="ANK_REP_REGION"/>
    <property type="match status" value="2"/>
</dbReference>
<dbReference type="PROSITE" id="PS50088">
    <property type="entry name" value="ANK_REPEAT"/>
    <property type="match status" value="2"/>
</dbReference>
<reference evidence="10" key="1">
    <citation type="submission" date="2023-03" db="EMBL/GenBank/DDBJ databases">
        <authorList>
            <person name="Julca I."/>
        </authorList>
    </citation>
    <scope>NUCLEOTIDE SEQUENCE</scope>
</reference>
<keyword evidence="11" id="KW-1185">Reference proteome</keyword>
<evidence type="ECO:0000256" key="3">
    <source>
        <dbReference type="ARBA" id="ARBA00022737"/>
    </source>
</evidence>
<organism evidence="10 11">
    <name type="scientific">Oldenlandia corymbosa var. corymbosa</name>
    <dbReference type="NCBI Taxonomy" id="529605"/>
    <lineage>
        <taxon>Eukaryota</taxon>
        <taxon>Viridiplantae</taxon>
        <taxon>Streptophyta</taxon>
        <taxon>Embryophyta</taxon>
        <taxon>Tracheophyta</taxon>
        <taxon>Spermatophyta</taxon>
        <taxon>Magnoliopsida</taxon>
        <taxon>eudicotyledons</taxon>
        <taxon>Gunneridae</taxon>
        <taxon>Pentapetalae</taxon>
        <taxon>asterids</taxon>
        <taxon>lamiids</taxon>
        <taxon>Gentianales</taxon>
        <taxon>Rubiaceae</taxon>
        <taxon>Rubioideae</taxon>
        <taxon>Spermacoceae</taxon>
        <taxon>Hedyotis-Oldenlandia complex</taxon>
        <taxon>Oldenlandia</taxon>
    </lineage>
</organism>
<keyword evidence="5 7" id="KW-0040">ANK repeat</keyword>
<feature type="transmembrane region" description="Helical" evidence="8">
    <location>
        <begin position="90"/>
        <end position="108"/>
    </location>
</feature>
<gene>
    <name evidence="10" type="ORF">OLC1_LOCUS13335</name>
</gene>
<dbReference type="PANTHER" id="PTHR24186">
    <property type="entry name" value="PROTEIN PHOSPHATASE 1 REGULATORY SUBUNIT"/>
    <property type="match status" value="1"/>
</dbReference>
<evidence type="ECO:0000313" key="11">
    <source>
        <dbReference type="Proteomes" id="UP001161247"/>
    </source>
</evidence>
<feature type="transmembrane region" description="Helical" evidence="8">
    <location>
        <begin position="360"/>
        <end position="384"/>
    </location>
</feature>
<keyword evidence="2 8" id="KW-0812">Transmembrane</keyword>
<keyword evidence="3" id="KW-0677">Repeat</keyword>
<dbReference type="InterPro" id="IPR036770">
    <property type="entry name" value="Ankyrin_rpt-contain_sf"/>
</dbReference>
<dbReference type="SUPFAM" id="SSF48403">
    <property type="entry name" value="Ankyrin repeat"/>
    <property type="match status" value="1"/>
</dbReference>
<dbReference type="Pfam" id="PF13962">
    <property type="entry name" value="PGG"/>
    <property type="match status" value="1"/>
</dbReference>
<proteinExistence type="predicted"/>
<dbReference type="InterPro" id="IPR002110">
    <property type="entry name" value="Ankyrin_rpt"/>
</dbReference>